<gene>
    <name evidence="1" type="ORF">A3A32_02320</name>
</gene>
<proteinExistence type="predicted"/>
<protein>
    <submittedName>
        <fullName evidence="1">Uncharacterized protein</fullName>
    </submittedName>
</protein>
<accession>A0A1G2RMG4</accession>
<name>A0A1G2RMG4_9BACT</name>
<dbReference type="EMBL" id="MHUI01000033">
    <property type="protein sequence ID" value="OHA74055.1"/>
    <property type="molecule type" value="Genomic_DNA"/>
</dbReference>
<organism evidence="1 2">
    <name type="scientific">Candidatus Wildermuthbacteria bacterium RIFCSPLOWO2_01_FULL_48_35</name>
    <dbReference type="NCBI Taxonomy" id="1802463"/>
    <lineage>
        <taxon>Bacteria</taxon>
        <taxon>Candidatus Wildermuthiibacteriota</taxon>
    </lineage>
</organism>
<sequence length="103" mass="11190">MPLHGFLLAHLVPRPAPINNRETMYHSRPVAKAAKISHAAPRTGYYSKPINAVKATGAPLLWPVIIPTEERDSKKERGACDLVVKTVGMCGAGVSGQRRTCIF</sequence>
<evidence type="ECO:0000313" key="1">
    <source>
        <dbReference type="EMBL" id="OHA74055.1"/>
    </source>
</evidence>
<dbReference type="Proteomes" id="UP000177081">
    <property type="component" value="Unassembled WGS sequence"/>
</dbReference>
<comment type="caution">
    <text evidence="1">The sequence shown here is derived from an EMBL/GenBank/DDBJ whole genome shotgun (WGS) entry which is preliminary data.</text>
</comment>
<evidence type="ECO:0000313" key="2">
    <source>
        <dbReference type="Proteomes" id="UP000177081"/>
    </source>
</evidence>
<reference evidence="1 2" key="1">
    <citation type="journal article" date="2016" name="Nat. Commun.">
        <title>Thousands of microbial genomes shed light on interconnected biogeochemical processes in an aquifer system.</title>
        <authorList>
            <person name="Anantharaman K."/>
            <person name="Brown C.T."/>
            <person name="Hug L.A."/>
            <person name="Sharon I."/>
            <person name="Castelle C.J."/>
            <person name="Probst A.J."/>
            <person name="Thomas B.C."/>
            <person name="Singh A."/>
            <person name="Wilkins M.J."/>
            <person name="Karaoz U."/>
            <person name="Brodie E.L."/>
            <person name="Williams K.H."/>
            <person name="Hubbard S.S."/>
            <person name="Banfield J.F."/>
        </authorList>
    </citation>
    <scope>NUCLEOTIDE SEQUENCE [LARGE SCALE GENOMIC DNA]</scope>
</reference>
<dbReference type="AlphaFoldDB" id="A0A1G2RMG4"/>